<dbReference type="Pfam" id="PF00171">
    <property type="entry name" value="Aldedh"/>
    <property type="match status" value="1"/>
</dbReference>
<dbReference type="Proteomes" id="UP000005561">
    <property type="component" value="Unassembled WGS sequence"/>
</dbReference>
<proteinExistence type="predicted"/>
<dbReference type="InterPro" id="IPR016162">
    <property type="entry name" value="Ald_DH_N"/>
</dbReference>
<dbReference type="STRING" id="168384.SAMN05660368_02401"/>
<reference evidence="3" key="1">
    <citation type="submission" date="2009-07" db="EMBL/GenBank/DDBJ databases">
        <authorList>
            <person name="Weinstock G."/>
            <person name="Sodergren E."/>
            <person name="Clifton S."/>
            <person name="Fulton L."/>
            <person name="Fulton B."/>
            <person name="Courtney L."/>
            <person name="Fronick C."/>
            <person name="Harrison M."/>
            <person name="Strong C."/>
            <person name="Farmer C."/>
            <person name="Delahaunty K."/>
            <person name="Markovic C."/>
            <person name="Hall O."/>
            <person name="Minx P."/>
            <person name="Tomlinson C."/>
            <person name="Mitreva M."/>
            <person name="Nelson J."/>
            <person name="Hou S."/>
            <person name="Wollam A."/>
            <person name="Pepin K.H."/>
            <person name="Johnson M."/>
            <person name="Bhonagiri V."/>
            <person name="Nash W.E."/>
            <person name="Warren W."/>
            <person name="Chinwalla A."/>
            <person name="Mardis E.R."/>
            <person name="Wilson R.K."/>
        </authorList>
    </citation>
    <scope>NUCLEOTIDE SEQUENCE [LARGE SCALE GENOMIC DNA]</scope>
    <source>
        <strain evidence="3">DSM 14469</strain>
    </source>
</reference>
<comment type="caution">
    <text evidence="3">The sequence shown here is derived from an EMBL/GenBank/DDBJ whole genome shotgun (WGS) entry which is preliminary data.</text>
</comment>
<dbReference type="EC" id="1.2.1.10" evidence="3"/>
<dbReference type="AlphaFoldDB" id="C6LEX2"/>
<keyword evidence="1 3" id="KW-0560">Oxidoreductase</keyword>
<dbReference type="CDD" id="cd07122">
    <property type="entry name" value="ALDH_F20_ACDH"/>
    <property type="match status" value="1"/>
</dbReference>
<dbReference type="Gene3D" id="3.40.309.10">
    <property type="entry name" value="Aldehyde Dehydrogenase, Chain A, domain 2"/>
    <property type="match status" value="1"/>
</dbReference>
<dbReference type="Gene3D" id="3.40.605.10">
    <property type="entry name" value="Aldehyde Dehydrogenase, Chain A, domain 1"/>
    <property type="match status" value="1"/>
</dbReference>
<organism evidence="3 4">
    <name type="scientific">Marvinbryantia formatexigens DSM 14469</name>
    <dbReference type="NCBI Taxonomy" id="478749"/>
    <lineage>
        <taxon>Bacteria</taxon>
        <taxon>Bacillati</taxon>
        <taxon>Bacillota</taxon>
        <taxon>Clostridia</taxon>
        <taxon>Lachnospirales</taxon>
        <taxon>Lachnospiraceae</taxon>
        <taxon>Marvinbryantia</taxon>
    </lineage>
</organism>
<dbReference type="InterPro" id="IPR015590">
    <property type="entry name" value="Aldehyde_DH_dom"/>
</dbReference>
<dbReference type="SUPFAM" id="SSF53720">
    <property type="entry name" value="ALDH-like"/>
    <property type="match status" value="1"/>
</dbReference>
<dbReference type="OrthoDB" id="9804734at2"/>
<evidence type="ECO:0000313" key="4">
    <source>
        <dbReference type="Proteomes" id="UP000005561"/>
    </source>
</evidence>
<dbReference type="GO" id="GO:0008774">
    <property type="term" value="F:acetaldehyde dehydrogenase (acetylating) activity"/>
    <property type="evidence" value="ECO:0007669"/>
    <property type="project" value="UniProtKB-EC"/>
</dbReference>
<dbReference type="PANTHER" id="PTHR11699">
    <property type="entry name" value="ALDEHYDE DEHYDROGENASE-RELATED"/>
    <property type="match status" value="1"/>
</dbReference>
<evidence type="ECO:0000256" key="1">
    <source>
        <dbReference type="ARBA" id="ARBA00023002"/>
    </source>
</evidence>
<dbReference type="NCBIfam" id="TIGR02518">
    <property type="entry name" value="EutH_ACDH"/>
    <property type="match status" value="1"/>
</dbReference>
<gene>
    <name evidence="3" type="ORF">BRYFOR_07173</name>
</gene>
<dbReference type="RefSeq" id="WP_006861965.1">
    <property type="nucleotide sequence ID" value="NZ_ACCL02000009.1"/>
</dbReference>
<evidence type="ECO:0000259" key="2">
    <source>
        <dbReference type="Pfam" id="PF00171"/>
    </source>
</evidence>
<sequence length="493" mass="53269">MKLIDKDLMSVQEVRELVEAAKEAQRELTRMNQEQVDRIVRSIADAGVRNAKRLAQMAWEDTGFGVVEDKVVKNVFGSRGVYEHIKDMKTIGELSRDEEKGLRVIAVPVGVIAGLIPSTNPTSTALYKAEIAIKAGNAIVFSPHPTALRSIMETVKVIRQAIAEAGANENLVSCISIPTMEATNSLMHHRDISLILATGGSAMVKAAYSSGTPAIGVGPGNGPAYLEKTCDLPLAVKRIMDSETFDNGTICASEQSVICDEDMAEAVQAEMERQGAYFLDEQEREQLGRFILRANGTMNPEIVGKSVKTIASLAHLDKVPADARVLVARETGVGRGHPYSNEKLGPIMAFYTGSDYVDVCEKVCTILQYEGAGHTFSMHTNDEKMVDYFAKRVPASRIMVNTPSALGGIGATTSLQPALTLGCGAIGGSATSENVGPMQLLNLRYVAYGQKELDDIRAEIPDCEDGICREAVDLSKIDIDEIVRNVIAKMKGF</sequence>
<name>C6LEX2_9FIRM</name>
<dbReference type="InterPro" id="IPR016161">
    <property type="entry name" value="Ald_DH/histidinol_DH"/>
</dbReference>
<keyword evidence="4" id="KW-1185">Reference proteome</keyword>
<evidence type="ECO:0000313" key="3">
    <source>
        <dbReference type="EMBL" id="EET60711.1"/>
    </source>
</evidence>
<accession>C6LEX2</accession>
<protein>
    <submittedName>
        <fullName evidence="3">Acetaldehyde dehydrogenase (Acetylating)</fullName>
        <ecNumber evidence="3">1.2.1.10</ecNumber>
    </submittedName>
</protein>
<dbReference type="InterPro" id="IPR013357">
    <property type="entry name" value="Acetaldehyde_DH_acetylating"/>
</dbReference>
<dbReference type="InterPro" id="IPR016163">
    <property type="entry name" value="Ald_DH_C"/>
</dbReference>
<dbReference type="EMBL" id="ACCL02000009">
    <property type="protein sequence ID" value="EET60711.1"/>
    <property type="molecule type" value="Genomic_DNA"/>
</dbReference>
<dbReference type="eggNOG" id="COG1012">
    <property type="taxonomic scope" value="Bacteria"/>
</dbReference>
<feature type="domain" description="Aldehyde dehydrogenase" evidence="2">
    <location>
        <begin position="10"/>
        <end position="272"/>
    </location>
</feature>